<dbReference type="GO" id="GO:0005840">
    <property type="term" value="C:ribosome"/>
    <property type="evidence" value="ECO:0007669"/>
    <property type="project" value="UniProtKB-KW"/>
</dbReference>
<evidence type="ECO:0000256" key="1">
    <source>
        <dbReference type="ARBA" id="ARBA00010528"/>
    </source>
</evidence>
<organism evidence="6 7">
    <name type="scientific">Candidatus Roizmanbacteria bacterium RIFCSPLOWO2_01_FULL_45_11</name>
    <dbReference type="NCBI Taxonomy" id="1802070"/>
    <lineage>
        <taxon>Bacteria</taxon>
        <taxon>Candidatus Roizmaniibacteriota</taxon>
    </lineage>
</organism>
<evidence type="ECO:0000256" key="2">
    <source>
        <dbReference type="ARBA" id="ARBA00022980"/>
    </source>
</evidence>
<dbReference type="InterPro" id="IPR013005">
    <property type="entry name" value="Ribosomal_uL4-like"/>
</dbReference>
<comment type="function">
    <text evidence="5">One of the primary rRNA binding proteins, this protein initially binds near the 5'-end of the 23S rRNA. It is important during the early stages of 50S assembly. It makes multiple contacts with different domains of the 23S rRNA in the assembled 50S subunit and ribosome.</text>
</comment>
<dbReference type="GO" id="GO:0003735">
    <property type="term" value="F:structural constituent of ribosome"/>
    <property type="evidence" value="ECO:0007669"/>
    <property type="project" value="InterPro"/>
</dbReference>
<comment type="similarity">
    <text evidence="1 5">Belongs to the universal ribosomal protein uL4 family.</text>
</comment>
<keyword evidence="3 5" id="KW-0687">Ribonucleoprotein</keyword>
<reference evidence="6 7" key="1">
    <citation type="journal article" date="2016" name="Nat. Commun.">
        <title>Thousands of microbial genomes shed light on interconnected biogeochemical processes in an aquifer system.</title>
        <authorList>
            <person name="Anantharaman K."/>
            <person name="Brown C.T."/>
            <person name="Hug L.A."/>
            <person name="Sharon I."/>
            <person name="Castelle C.J."/>
            <person name="Probst A.J."/>
            <person name="Thomas B.C."/>
            <person name="Singh A."/>
            <person name="Wilkins M.J."/>
            <person name="Karaoz U."/>
            <person name="Brodie E.L."/>
            <person name="Williams K.H."/>
            <person name="Hubbard S.S."/>
            <person name="Banfield J.F."/>
        </authorList>
    </citation>
    <scope>NUCLEOTIDE SEQUENCE [LARGE SCALE GENOMIC DNA]</scope>
</reference>
<comment type="function">
    <text evidence="5">Forms part of the polypeptide exit tunnel.</text>
</comment>
<keyword evidence="5" id="KW-0699">rRNA-binding</keyword>
<dbReference type="EMBL" id="MGAU01000056">
    <property type="protein sequence ID" value="OGK53587.1"/>
    <property type="molecule type" value="Genomic_DNA"/>
</dbReference>
<comment type="subunit">
    <text evidence="5">Part of the 50S ribosomal subunit.</text>
</comment>
<dbReference type="NCBIfam" id="TIGR03953">
    <property type="entry name" value="rplD_bact"/>
    <property type="match status" value="1"/>
</dbReference>
<evidence type="ECO:0000313" key="7">
    <source>
        <dbReference type="Proteomes" id="UP000178486"/>
    </source>
</evidence>
<dbReference type="PANTHER" id="PTHR10746">
    <property type="entry name" value="50S RIBOSOMAL PROTEIN L4"/>
    <property type="match status" value="1"/>
</dbReference>
<evidence type="ECO:0000256" key="5">
    <source>
        <dbReference type="HAMAP-Rule" id="MF_01328"/>
    </source>
</evidence>
<dbReference type="AlphaFoldDB" id="A0A1F7JDC0"/>
<dbReference type="Proteomes" id="UP000178486">
    <property type="component" value="Unassembled WGS sequence"/>
</dbReference>
<keyword evidence="2 5" id="KW-0689">Ribosomal protein</keyword>
<evidence type="ECO:0000256" key="4">
    <source>
        <dbReference type="ARBA" id="ARBA00035244"/>
    </source>
</evidence>
<name>A0A1F7JDC0_9BACT</name>
<gene>
    <name evidence="5" type="primary">rplD</name>
    <name evidence="6" type="ORF">A3B56_01285</name>
</gene>
<dbReference type="SUPFAM" id="SSF52166">
    <property type="entry name" value="Ribosomal protein L4"/>
    <property type="match status" value="1"/>
</dbReference>
<proteinExistence type="inferred from homology"/>
<protein>
    <recommendedName>
        <fullName evidence="4 5">Large ribosomal subunit protein uL4</fullName>
    </recommendedName>
</protein>
<dbReference type="GO" id="GO:1990904">
    <property type="term" value="C:ribonucleoprotein complex"/>
    <property type="evidence" value="ECO:0007669"/>
    <property type="project" value="UniProtKB-KW"/>
</dbReference>
<evidence type="ECO:0000256" key="3">
    <source>
        <dbReference type="ARBA" id="ARBA00023274"/>
    </source>
</evidence>
<dbReference type="PANTHER" id="PTHR10746:SF6">
    <property type="entry name" value="LARGE RIBOSOMAL SUBUNIT PROTEIN UL4M"/>
    <property type="match status" value="1"/>
</dbReference>
<evidence type="ECO:0000313" key="6">
    <source>
        <dbReference type="EMBL" id="OGK53587.1"/>
    </source>
</evidence>
<dbReference type="Pfam" id="PF00573">
    <property type="entry name" value="Ribosomal_L4"/>
    <property type="match status" value="1"/>
</dbReference>
<comment type="caution">
    <text evidence="6">The sequence shown here is derived from an EMBL/GenBank/DDBJ whole genome shotgun (WGS) entry which is preliminary data.</text>
</comment>
<accession>A0A1F7JDC0</accession>
<dbReference type="GO" id="GO:0019843">
    <property type="term" value="F:rRNA binding"/>
    <property type="evidence" value="ECO:0007669"/>
    <property type="project" value="UniProtKB-UniRule"/>
</dbReference>
<dbReference type="InterPro" id="IPR002136">
    <property type="entry name" value="Ribosomal_uL4"/>
</dbReference>
<keyword evidence="5" id="KW-0694">RNA-binding</keyword>
<dbReference type="GO" id="GO:0006412">
    <property type="term" value="P:translation"/>
    <property type="evidence" value="ECO:0007669"/>
    <property type="project" value="UniProtKB-UniRule"/>
</dbReference>
<dbReference type="InterPro" id="IPR023574">
    <property type="entry name" value="Ribosomal_uL4_dom_sf"/>
</dbReference>
<dbReference type="Gene3D" id="3.40.1370.10">
    <property type="match status" value="1"/>
</dbReference>
<dbReference type="HAMAP" id="MF_01328_B">
    <property type="entry name" value="Ribosomal_uL4_B"/>
    <property type="match status" value="1"/>
</dbReference>
<sequence>MTVPVVGIDGTQKGTISLPASIFSVTASEQLIAQSVRVYQANQRQGGAKVKTRGDVAGSRRKIWRQKGTGRARHGDRYAPIFVGGGIAHGPVPRDFSLSMSKKMRRKALSAVLTKLYNQGNIVVVDGLEKLTGKTADTVTMLKALSCDMKRSALTRRVCIATPAKVDVVYRSGRNVSNLTVREAQRLTTYELLLQSKLVLAKDAIAVLEALLTS</sequence>